<dbReference type="GO" id="GO:0006400">
    <property type="term" value="P:tRNA modification"/>
    <property type="evidence" value="ECO:0007669"/>
    <property type="project" value="TreeGrafter"/>
</dbReference>
<dbReference type="Gene3D" id="3.40.50.300">
    <property type="entry name" value="P-loop containing nucleotide triphosphate hydrolases"/>
    <property type="match status" value="1"/>
</dbReference>
<dbReference type="Gene3D" id="3.30.160.60">
    <property type="entry name" value="Classic Zinc Finger"/>
    <property type="match status" value="1"/>
</dbReference>
<dbReference type="AlphaFoldDB" id="A0A2B7XWL9"/>
<reference evidence="8 9" key="1">
    <citation type="submission" date="2017-10" db="EMBL/GenBank/DDBJ databases">
        <title>Comparative genomics in systemic dimorphic fungi from Ajellomycetaceae.</title>
        <authorList>
            <person name="Munoz J.F."/>
            <person name="Mcewen J.G."/>
            <person name="Clay O.K."/>
            <person name="Cuomo C.A."/>
        </authorList>
    </citation>
    <scope>NUCLEOTIDE SEQUENCE [LARGE SCALE GENOMIC DNA]</scope>
    <source>
        <strain evidence="8 9">UAMH7299</strain>
    </source>
</reference>
<feature type="compositionally biased region" description="Acidic residues" evidence="7">
    <location>
        <begin position="126"/>
        <end position="136"/>
    </location>
</feature>
<dbReference type="Gene3D" id="1.10.20.140">
    <property type="match status" value="1"/>
</dbReference>
<dbReference type="STRING" id="1447883.A0A2B7XWL9"/>
<dbReference type="Pfam" id="PF01715">
    <property type="entry name" value="IPPT"/>
    <property type="match status" value="1"/>
</dbReference>
<evidence type="ECO:0000313" key="8">
    <source>
        <dbReference type="EMBL" id="PGH13183.1"/>
    </source>
</evidence>
<accession>A0A2B7XWL9</accession>
<keyword evidence="3 6" id="KW-0547">Nucleotide-binding</keyword>
<evidence type="ECO:0000256" key="1">
    <source>
        <dbReference type="ARBA" id="ARBA00005842"/>
    </source>
</evidence>
<dbReference type="PIRSF" id="PIRSF039110">
    <property type="entry name" value="IPP_transferase"/>
    <property type="match status" value="1"/>
</dbReference>
<evidence type="ECO:0000256" key="3">
    <source>
        <dbReference type="ARBA" id="ARBA00022741"/>
    </source>
</evidence>
<sequence>MSRAARIMEPLIAVIGATGTGKSKLAVDLATRFNGEIINGDAMQMYRGLPIITNQIPINERNGIPHHLLSCRGFDQPPWRIGRFKAECLKAIEQVRQKGKLPILVGGTHYYTQSVLFHEPLLDEGAESEQEGEVYENDGSGSSPSRSSEKFAILDASPEAMLQKLREVDPVMANRWHPNETRKIRRSLEIYLQTGRRASEIYEDQKAQIKQSMTKSGEGADSSPAGSNIEPSPAQSGQLRFPTIMFWTNTETETLKERLVGRVDDMAHQGLIREAQTLFQYLNEQESQGVKKIDRTKGVWVAIGFKELEPYFRVLSSGTSDAEHLKDVEERCLESVKSSTKQYAKQQLKWIRGKLWNALLTANATDKLYLVDTTNPQQWSSDVLQPAERVVEAFLADKPCPDPKSLSAMANEIFGTKMSSTPRDRSAELKCIQCEVCNRTLLGEEQYIAHIHSYGHKRKLKSIKKREEKERYRAAAEEEREKKTDDGDGDNNKKPTAADTTETTSANTTATPTT</sequence>
<dbReference type="PANTHER" id="PTHR11088">
    <property type="entry name" value="TRNA DIMETHYLALLYLTRANSFERASE"/>
    <property type="match status" value="1"/>
</dbReference>
<organism evidence="8 9">
    <name type="scientific">Polytolypa hystricis (strain UAMH7299)</name>
    <dbReference type="NCBI Taxonomy" id="1447883"/>
    <lineage>
        <taxon>Eukaryota</taxon>
        <taxon>Fungi</taxon>
        <taxon>Dikarya</taxon>
        <taxon>Ascomycota</taxon>
        <taxon>Pezizomycotina</taxon>
        <taxon>Eurotiomycetes</taxon>
        <taxon>Eurotiomycetidae</taxon>
        <taxon>Onygenales</taxon>
        <taxon>Onygenales incertae sedis</taxon>
        <taxon>Polytolypa</taxon>
    </lineage>
</organism>
<dbReference type="InterPro" id="IPR030666">
    <property type="entry name" value="IPP_transferase_euk"/>
</dbReference>
<feature type="compositionally biased region" description="Polar residues" evidence="7">
    <location>
        <begin position="224"/>
        <end position="236"/>
    </location>
</feature>
<keyword evidence="9" id="KW-1185">Reference proteome</keyword>
<evidence type="ECO:0000256" key="7">
    <source>
        <dbReference type="SAM" id="MobiDB-lite"/>
    </source>
</evidence>
<dbReference type="InterPro" id="IPR036236">
    <property type="entry name" value="Znf_C2H2_sf"/>
</dbReference>
<dbReference type="GO" id="GO:0052381">
    <property type="term" value="F:tRNA dimethylallyltransferase activity"/>
    <property type="evidence" value="ECO:0007669"/>
    <property type="project" value="UniProtKB-EC"/>
</dbReference>
<dbReference type="InterPro" id="IPR027417">
    <property type="entry name" value="P-loop_NTPase"/>
</dbReference>
<dbReference type="SUPFAM" id="SSF57667">
    <property type="entry name" value="beta-beta-alpha zinc fingers"/>
    <property type="match status" value="1"/>
</dbReference>
<proteinExistence type="inferred from homology"/>
<feature type="region of interest" description="Disordered" evidence="7">
    <location>
        <begin position="126"/>
        <end position="149"/>
    </location>
</feature>
<keyword evidence="5" id="KW-0819">tRNA processing</keyword>
<comment type="catalytic activity">
    <reaction evidence="5">
        <text>adenosine(37) in tRNA + dimethylallyl diphosphate = N(6)-dimethylallyladenosine(37) in tRNA + diphosphate</text>
        <dbReference type="Rhea" id="RHEA:26482"/>
        <dbReference type="Rhea" id="RHEA-COMP:10162"/>
        <dbReference type="Rhea" id="RHEA-COMP:10375"/>
        <dbReference type="ChEBI" id="CHEBI:33019"/>
        <dbReference type="ChEBI" id="CHEBI:57623"/>
        <dbReference type="ChEBI" id="CHEBI:74411"/>
        <dbReference type="ChEBI" id="CHEBI:74415"/>
        <dbReference type="EC" id="2.5.1.75"/>
    </reaction>
</comment>
<dbReference type="GO" id="GO:0005739">
    <property type="term" value="C:mitochondrion"/>
    <property type="evidence" value="ECO:0007669"/>
    <property type="project" value="TreeGrafter"/>
</dbReference>
<dbReference type="OrthoDB" id="775260at2759"/>
<dbReference type="InterPro" id="IPR018022">
    <property type="entry name" value="IPT"/>
</dbReference>
<keyword evidence="4 6" id="KW-0067">ATP-binding</keyword>
<keyword evidence="2 6" id="KW-0808">Transferase</keyword>
<comment type="caution">
    <text evidence="8">The sequence shown here is derived from an EMBL/GenBank/DDBJ whole genome shotgun (WGS) entry which is preliminary data.</text>
</comment>
<protein>
    <recommendedName>
        <fullName evidence="5">tRNA dimethylallyltransferase</fullName>
        <ecNumber evidence="5">2.5.1.75</ecNumber>
    </recommendedName>
</protein>
<dbReference type="HAMAP" id="MF_00185">
    <property type="entry name" value="IPP_trans"/>
    <property type="match status" value="1"/>
</dbReference>
<dbReference type="NCBIfam" id="TIGR00174">
    <property type="entry name" value="miaA"/>
    <property type="match status" value="1"/>
</dbReference>
<dbReference type="Proteomes" id="UP000224634">
    <property type="component" value="Unassembled WGS sequence"/>
</dbReference>
<dbReference type="EMBL" id="PDNA01000107">
    <property type="protein sequence ID" value="PGH13183.1"/>
    <property type="molecule type" value="Genomic_DNA"/>
</dbReference>
<feature type="region of interest" description="Disordered" evidence="7">
    <location>
        <begin position="459"/>
        <end position="514"/>
    </location>
</feature>
<evidence type="ECO:0000313" key="9">
    <source>
        <dbReference type="Proteomes" id="UP000224634"/>
    </source>
</evidence>
<name>A0A2B7XWL9_POLH7</name>
<evidence type="ECO:0000256" key="2">
    <source>
        <dbReference type="ARBA" id="ARBA00022679"/>
    </source>
</evidence>
<evidence type="ECO:0000256" key="4">
    <source>
        <dbReference type="ARBA" id="ARBA00022840"/>
    </source>
</evidence>
<feature type="compositionally biased region" description="Low complexity" evidence="7">
    <location>
        <begin position="497"/>
        <end position="514"/>
    </location>
</feature>
<dbReference type="InterPro" id="IPR039657">
    <property type="entry name" value="Dimethylallyltransferase"/>
</dbReference>
<feature type="region of interest" description="Disordered" evidence="7">
    <location>
        <begin position="204"/>
        <end position="236"/>
    </location>
</feature>
<comment type="similarity">
    <text evidence="1 6">Belongs to the IPP transferase family.</text>
</comment>
<dbReference type="PANTHER" id="PTHR11088:SF89">
    <property type="entry name" value="TRNA DIMETHYLALLYLTRANSFERASE"/>
    <property type="match status" value="1"/>
</dbReference>
<dbReference type="GO" id="GO:0005524">
    <property type="term" value="F:ATP binding"/>
    <property type="evidence" value="ECO:0007669"/>
    <property type="project" value="UniProtKB-KW"/>
</dbReference>
<gene>
    <name evidence="8" type="ORF">AJ80_06429</name>
</gene>
<feature type="compositionally biased region" description="Basic and acidic residues" evidence="7">
    <location>
        <begin position="465"/>
        <end position="493"/>
    </location>
</feature>
<evidence type="ECO:0000256" key="6">
    <source>
        <dbReference type="RuleBase" id="RU003785"/>
    </source>
</evidence>
<dbReference type="EC" id="2.5.1.75" evidence="5"/>
<dbReference type="SUPFAM" id="SSF52540">
    <property type="entry name" value="P-loop containing nucleoside triphosphate hydrolases"/>
    <property type="match status" value="2"/>
</dbReference>
<evidence type="ECO:0000256" key="5">
    <source>
        <dbReference type="RuleBase" id="RU003783"/>
    </source>
</evidence>